<sequence>MKEVAKQLSDFEGKRLLITGGASGIGLATVNHFLSKGAKVAVFDINQEGLTKLENQYQQDLLTMEGDVRRANEIARALDIMVEEWDGIDILVYSAGIFPDMRIIDMEEEEWDRVLDINLKGAFLTCRNVAQRMIAQRSGGHIVTISSGSYQSARIGSGHYCASKAGLVMLTKVLAFELADYGIQVNSIAPGLVESELLDPSYVQTFSKRIPLGRPAKPTEVSGAIEMITSSLNTYMTGQIIPIDGGLSSGHYGLPNSNKQAR</sequence>
<evidence type="ECO:0000256" key="2">
    <source>
        <dbReference type="ARBA" id="ARBA00023002"/>
    </source>
</evidence>
<dbReference type="PRINTS" id="PR00080">
    <property type="entry name" value="SDRFAMILY"/>
</dbReference>
<dbReference type="PROSITE" id="PS00061">
    <property type="entry name" value="ADH_SHORT"/>
    <property type="match status" value="1"/>
</dbReference>
<proteinExistence type="inferred from homology"/>
<dbReference type="AlphaFoldDB" id="A0A223KNN3"/>
<dbReference type="InterPro" id="IPR020904">
    <property type="entry name" value="Sc_DH/Rdtase_CS"/>
</dbReference>
<organism evidence="3 4">
    <name type="scientific">Sutcliffiella cohnii</name>
    <dbReference type="NCBI Taxonomy" id="33932"/>
    <lineage>
        <taxon>Bacteria</taxon>
        <taxon>Bacillati</taxon>
        <taxon>Bacillota</taxon>
        <taxon>Bacilli</taxon>
        <taxon>Bacillales</taxon>
        <taxon>Bacillaceae</taxon>
        <taxon>Sutcliffiella</taxon>
    </lineage>
</organism>
<accession>A0A223KNN3</accession>
<protein>
    <recommendedName>
        <fullName evidence="5">SDR family oxidoreductase</fullName>
    </recommendedName>
</protein>
<evidence type="ECO:0008006" key="5">
    <source>
        <dbReference type="Google" id="ProtNLM"/>
    </source>
</evidence>
<dbReference type="InterPro" id="IPR036291">
    <property type="entry name" value="NAD(P)-bd_dom_sf"/>
</dbReference>
<dbReference type="InterPro" id="IPR002347">
    <property type="entry name" value="SDR_fam"/>
</dbReference>
<dbReference type="PRINTS" id="PR00081">
    <property type="entry name" value="GDHRDH"/>
</dbReference>
<dbReference type="CDD" id="cd05233">
    <property type="entry name" value="SDR_c"/>
    <property type="match status" value="1"/>
</dbReference>
<dbReference type="Pfam" id="PF13561">
    <property type="entry name" value="adh_short_C2"/>
    <property type="match status" value="1"/>
</dbReference>
<evidence type="ECO:0000256" key="1">
    <source>
        <dbReference type="ARBA" id="ARBA00006484"/>
    </source>
</evidence>
<dbReference type="FunFam" id="3.40.50.720:FF:000084">
    <property type="entry name" value="Short-chain dehydrogenase reductase"/>
    <property type="match status" value="1"/>
</dbReference>
<reference evidence="3 4" key="1">
    <citation type="submission" date="2016-12" db="EMBL/GenBank/DDBJ databases">
        <title>The whole genome sequencing and assembly of Bacillus cohnii DSM 6307T strain.</title>
        <authorList>
            <person name="Lee Y.-J."/>
            <person name="Yi H."/>
            <person name="Bahn Y.-S."/>
            <person name="Kim J.F."/>
            <person name="Lee D.-W."/>
        </authorList>
    </citation>
    <scope>NUCLEOTIDE SEQUENCE [LARGE SCALE GENOMIC DNA]</scope>
    <source>
        <strain evidence="3 4">DSM 6307</strain>
    </source>
</reference>
<dbReference type="GO" id="GO:0016616">
    <property type="term" value="F:oxidoreductase activity, acting on the CH-OH group of donors, NAD or NADP as acceptor"/>
    <property type="evidence" value="ECO:0007669"/>
    <property type="project" value="TreeGrafter"/>
</dbReference>
<dbReference type="SUPFAM" id="SSF51735">
    <property type="entry name" value="NAD(P)-binding Rossmann-fold domains"/>
    <property type="match status" value="1"/>
</dbReference>
<dbReference type="KEGG" id="bcoh:BC6307_06850"/>
<keyword evidence="2" id="KW-0560">Oxidoreductase</keyword>
<dbReference type="GO" id="GO:0008206">
    <property type="term" value="P:bile acid metabolic process"/>
    <property type="evidence" value="ECO:0007669"/>
    <property type="project" value="UniProtKB-ARBA"/>
</dbReference>
<dbReference type="PANTHER" id="PTHR42760">
    <property type="entry name" value="SHORT-CHAIN DEHYDROGENASES/REDUCTASES FAMILY MEMBER"/>
    <property type="match status" value="1"/>
</dbReference>
<dbReference type="Proteomes" id="UP000215224">
    <property type="component" value="Chromosome"/>
</dbReference>
<keyword evidence="4" id="KW-1185">Reference proteome</keyword>
<evidence type="ECO:0000313" key="4">
    <source>
        <dbReference type="Proteomes" id="UP000215224"/>
    </source>
</evidence>
<evidence type="ECO:0000313" key="3">
    <source>
        <dbReference type="EMBL" id="AST91016.1"/>
    </source>
</evidence>
<dbReference type="Gene3D" id="3.40.50.720">
    <property type="entry name" value="NAD(P)-binding Rossmann-like Domain"/>
    <property type="match status" value="1"/>
</dbReference>
<dbReference type="STRING" id="1314751.GCA_001591425_02219"/>
<comment type="similarity">
    <text evidence="1">Belongs to the short-chain dehydrogenases/reductases (SDR) family.</text>
</comment>
<gene>
    <name evidence="3" type="ORF">BC6307_06850</name>
</gene>
<name>A0A223KNN3_9BACI</name>
<dbReference type="EMBL" id="CP018866">
    <property type="protein sequence ID" value="AST91016.1"/>
    <property type="molecule type" value="Genomic_DNA"/>
</dbReference>